<dbReference type="STRING" id="1448308.A0A2T2NQT5"/>
<dbReference type="EMBL" id="KZ678134">
    <property type="protein sequence ID" value="PSN67774.1"/>
    <property type="molecule type" value="Genomic_DNA"/>
</dbReference>
<protein>
    <submittedName>
        <fullName evidence="1">Uncharacterized protein</fullName>
    </submittedName>
</protein>
<organism evidence="1 2">
    <name type="scientific">Corynespora cassiicola Philippines</name>
    <dbReference type="NCBI Taxonomy" id="1448308"/>
    <lineage>
        <taxon>Eukaryota</taxon>
        <taxon>Fungi</taxon>
        <taxon>Dikarya</taxon>
        <taxon>Ascomycota</taxon>
        <taxon>Pezizomycotina</taxon>
        <taxon>Dothideomycetes</taxon>
        <taxon>Pleosporomycetidae</taxon>
        <taxon>Pleosporales</taxon>
        <taxon>Corynesporascaceae</taxon>
        <taxon>Corynespora</taxon>
    </lineage>
</organism>
<name>A0A2T2NQT5_CORCC</name>
<proteinExistence type="predicted"/>
<reference evidence="1 2" key="1">
    <citation type="journal article" date="2018" name="Front. Microbiol.">
        <title>Genome-Wide Analysis of Corynespora cassiicola Leaf Fall Disease Putative Effectors.</title>
        <authorList>
            <person name="Lopez D."/>
            <person name="Ribeiro S."/>
            <person name="Label P."/>
            <person name="Fumanal B."/>
            <person name="Venisse J.S."/>
            <person name="Kohler A."/>
            <person name="de Oliveira R.R."/>
            <person name="Labutti K."/>
            <person name="Lipzen A."/>
            <person name="Lail K."/>
            <person name="Bauer D."/>
            <person name="Ohm R.A."/>
            <person name="Barry K.W."/>
            <person name="Spatafora J."/>
            <person name="Grigoriev I.V."/>
            <person name="Martin F.M."/>
            <person name="Pujade-Renaud V."/>
        </authorList>
    </citation>
    <scope>NUCLEOTIDE SEQUENCE [LARGE SCALE GENOMIC DNA]</scope>
    <source>
        <strain evidence="1 2">Philippines</strain>
    </source>
</reference>
<evidence type="ECO:0000313" key="2">
    <source>
        <dbReference type="Proteomes" id="UP000240883"/>
    </source>
</evidence>
<dbReference type="AlphaFoldDB" id="A0A2T2NQT5"/>
<sequence>MSSRILALGSREELKQRVGDAYHGNNISSLIHTLEHGKEDLGVEFYNVGKAALDEIFEKIVQQHEDQSQ</sequence>
<evidence type="ECO:0000313" key="1">
    <source>
        <dbReference type="EMBL" id="PSN67774.1"/>
    </source>
</evidence>
<dbReference type="Proteomes" id="UP000240883">
    <property type="component" value="Unassembled WGS sequence"/>
</dbReference>
<keyword evidence="2" id="KW-1185">Reference proteome</keyword>
<gene>
    <name evidence="1" type="ORF">BS50DRAFT_633460</name>
</gene>
<accession>A0A2T2NQT5</accession>